<reference evidence="1" key="1">
    <citation type="submission" date="2021-02" db="EMBL/GenBank/DDBJ databases">
        <authorList>
            <person name="Nowell W R."/>
        </authorList>
    </citation>
    <scope>NUCLEOTIDE SEQUENCE</scope>
</reference>
<sequence>MHVIEEKPSLCDQQQLKTSLAGPFIILSSFSNSMASIDQRIFLITISATGRISIATGFQETIHIMMSDDDSTNSALPEFIQLVNGMITFYTIITDGQQIIQSSPTSRW</sequence>
<evidence type="ECO:0000313" key="2">
    <source>
        <dbReference type="Proteomes" id="UP000663881"/>
    </source>
</evidence>
<protein>
    <submittedName>
        <fullName evidence="1">Uncharacterized protein</fullName>
    </submittedName>
</protein>
<accession>A0A819QKF7</accession>
<gene>
    <name evidence="1" type="ORF">OKA104_LOCUS31244</name>
</gene>
<dbReference type="Proteomes" id="UP000663881">
    <property type="component" value="Unassembled WGS sequence"/>
</dbReference>
<proteinExistence type="predicted"/>
<organism evidence="1 2">
    <name type="scientific">Adineta steineri</name>
    <dbReference type="NCBI Taxonomy" id="433720"/>
    <lineage>
        <taxon>Eukaryota</taxon>
        <taxon>Metazoa</taxon>
        <taxon>Spiralia</taxon>
        <taxon>Gnathifera</taxon>
        <taxon>Rotifera</taxon>
        <taxon>Eurotatoria</taxon>
        <taxon>Bdelloidea</taxon>
        <taxon>Adinetida</taxon>
        <taxon>Adinetidae</taxon>
        <taxon>Adineta</taxon>
    </lineage>
</organism>
<comment type="caution">
    <text evidence="1">The sequence shown here is derived from an EMBL/GenBank/DDBJ whole genome shotgun (WGS) entry which is preliminary data.</text>
</comment>
<name>A0A819QKF7_9BILA</name>
<dbReference type="EMBL" id="CAJOAY010003501">
    <property type="protein sequence ID" value="CAF4025593.1"/>
    <property type="molecule type" value="Genomic_DNA"/>
</dbReference>
<evidence type="ECO:0000313" key="1">
    <source>
        <dbReference type="EMBL" id="CAF4025593.1"/>
    </source>
</evidence>
<dbReference type="AlphaFoldDB" id="A0A819QKF7"/>